<dbReference type="CDD" id="cd11041">
    <property type="entry name" value="CYP503A1-like"/>
    <property type="match status" value="1"/>
</dbReference>
<dbReference type="AlphaFoldDB" id="A0A5N5X8Q4"/>
<comment type="cofactor">
    <cofactor evidence="1 7">
        <name>heme</name>
        <dbReference type="ChEBI" id="CHEBI:30413"/>
    </cofactor>
</comment>
<dbReference type="Proteomes" id="UP000326565">
    <property type="component" value="Unassembled WGS sequence"/>
</dbReference>
<evidence type="ECO:0000256" key="8">
    <source>
        <dbReference type="SAM" id="Phobius"/>
    </source>
</evidence>
<keyword evidence="4" id="KW-0560">Oxidoreductase</keyword>
<keyword evidence="3 7" id="KW-0479">Metal-binding</keyword>
<keyword evidence="5 7" id="KW-0408">Iron</keyword>
<dbReference type="GO" id="GO:0005506">
    <property type="term" value="F:iron ion binding"/>
    <property type="evidence" value="ECO:0007669"/>
    <property type="project" value="InterPro"/>
</dbReference>
<keyword evidence="8" id="KW-0472">Membrane</keyword>
<organism evidence="9 10">
    <name type="scientific">Aspergillus leporis</name>
    <dbReference type="NCBI Taxonomy" id="41062"/>
    <lineage>
        <taxon>Eukaryota</taxon>
        <taxon>Fungi</taxon>
        <taxon>Dikarya</taxon>
        <taxon>Ascomycota</taxon>
        <taxon>Pezizomycotina</taxon>
        <taxon>Eurotiomycetes</taxon>
        <taxon>Eurotiomycetidae</taxon>
        <taxon>Eurotiales</taxon>
        <taxon>Aspergillaceae</taxon>
        <taxon>Aspergillus</taxon>
        <taxon>Aspergillus subgen. Circumdati</taxon>
    </lineage>
</organism>
<dbReference type="EMBL" id="ML732188">
    <property type="protein sequence ID" value="KAB8075894.1"/>
    <property type="molecule type" value="Genomic_DNA"/>
</dbReference>
<dbReference type="Gene3D" id="1.10.630.10">
    <property type="entry name" value="Cytochrome P450"/>
    <property type="match status" value="1"/>
</dbReference>
<dbReference type="GO" id="GO:0004497">
    <property type="term" value="F:monooxygenase activity"/>
    <property type="evidence" value="ECO:0007669"/>
    <property type="project" value="UniProtKB-KW"/>
</dbReference>
<keyword evidence="6" id="KW-0503">Monooxygenase</keyword>
<keyword evidence="10" id="KW-1185">Reference proteome</keyword>
<dbReference type="PANTHER" id="PTHR46206:SF6">
    <property type="entry name" value="CYTOCHROME P450 MONOOXYGENASE AN1598-RELATED"/>
    <property type="match status" value="1"/>
</dbReference>
<dbReference type="SUPFAM" id="SSF48264">
    <property type="entry name" value="Cytochrome P450"/>
    <property type="match status" value="1"/>
</dbReference>
<evidence type="ECO:0000256" key="6">
    <source>
        <dbReference type="ARBA" id="ARBA00023033"/>
    </source>
</evidence>
<name>A0A5N5X8Q4_9EURO</name>
<accession>A0A5N5X8Q4</accession>
<reference evidence="9 10" key="1">
    <citation type="submission" date="2019-04" db="EMBL/GenBank/DDBJ databases">
        <title>Friends and foes A comparative genomics study of 23 Aspergillus species from section Flavi.</title>
        <authorList>
            <consortium name="DOE Joint Genome Institute"/>
            <person name="Kjaerbolling I."/>
            <person name="Vesth T."/>
            <person name="Frisvad J.C."/>
            <person name="Nybo J.L."/>
            <person name="Theobald S."/>
            <person name="Kildgaard S."/>
            <person name="Isbrandt T."/>
            <person name="Kuo A."/>
            <person name="Sato A."/>
            <person name="Lyhne E.K."/>
            <person name="Kogle M.E."/>
            <person name="Wiebenga A."/>
            <person name="Kun R.S."/>
            <person name="Lubbers R.J."/>
            <person name="Makela M.R."/>
            <person name="Barry K."/>
            <person name="Chovatia M."/>
            <person name="Clum A."/>
            <person name="Daum C."/>
            <person name="Haridas S."/>
            <person name="He G."/>
            <person name="LaButti K."/>
            <person name="Lipzen A."/>
            <person name="Mondo S."/>
            <person name="Riley R."/>
            <person name="Salamov A."/>
            <person name="Simmons B.A."/>
            <person name="Magnuson J.K."/>
            <person name="Henrissat B."/>
            <person name="Mortensen U.H."/>
            <person name="Larsen T.O."/>
            <person name="Devries R.P."/>
            <person name="Grigoriev I.V."/>
            <person name="Machida M."/>
            <person name="Baker S.E."/>
            <person name="Andersen M.R."/>
        </authorList>
    </citation>
    <scope>NUCLEOTIDE SEQUENCE [LARGE SCALE GENOMIC DNA]</scope>
    <source>
        <strain evidence="9 10">CBS 151.66</strain>
    </source>
</reference>
<feature type="transmembrane region" description="Helical" evidence="8">
    <location>
        <begin position="12"/>
        <end position="29"/>
    </location>
</feature>
<proteinExistence type="inferred from homology"/>
<comment type="similarity">
    <text evidence="2">Belongs to the cytochrome P450 family.</text>
</comment>
<evidence type="ECO:0000256" key="5">
    <source>
        <dbReference type="ARBA" id="ARBA00023004"/>
    </source>
</evidence>
<dbReference type="PRINTS" id="PR00385">
    <property type="entry name" value="P450"/>
</dbReference>
<evidence type="ECO:0000313" key="9">
    <source>
        <dbReference type="EMBL" id="KAB8075894.1"/>
    </source>
</evidence>
<dbReference type="GO" id="GO:0020037">
    <property type="term" value="F:heme binding"/>
    <property type="evidence" value="ECO:0007669"/>
    <property type="project" value="InterPro"/>
</dbReference>
<evidence type="ECO:0000256" key="2">
    <source>
        <dbReference type="ARBA" id="ARBA00010617"/>
    </source>
</evidence>
<keyword evidence="7" id="KW-0349">Heme</keyword>
<dbReference type="OrthoDB" id="1844152at2759"/>
<evidence type="ECO:0000256" key="4">
    <source>
        <dbReference type="ARBA" id="ARBA00023002"/>
    </source>
</evidence>
<feature type="binding site" description="axial binding residue" evidence="7">
    <location>
        <position position="452"/>
    </location>
    <ligand>
        <name>heme</name>
        <dbReference type="ChEBI" id="CHEBI:30413"/>
    </ligand>
    <ligandPart>
        <name>Fe</name>
        <dbReference type="ChEBI" id="CHEBI:18248"/>
    </ligandPart>
</feature>
<gene>
    <name evidence="9" type="ORF">BDV29DRAFT_155273</name>
</gene>
<dbReference type="Pfam" id="PF00067">
    <property type="entry name" value="p450"/>
    <property type="match status" value="1"/>
</dbReference>
<dbReference type="GO" id="GO:0016705">
    <property type="term" value="F:oxidoreductase activity, acting on paired donors, with incorporation or reduction of molecular oxygen"/>
    <property type="evidence" value="ECO:0007669"/>
    <property type="project" value="InterPro"/>
</dbReference>
<evidence type="ECO:0000256" key="1">
    <source>
        <dbReference type="ARBA" id="ARBA00001971"/>
    </source>
</evidence>
<evidence type="ECO:0000256" key="7">
    <source>
        <dbReference type="PIRSR" id="PIRSR602403-1"/>
    </source>
</evidence>
<dbReference type="GO" id="GO:0019748">
    <property type="term" value="P:secondary metabolic process"/>
    <property type="evidence" value="ECO:0007669"/>
    <property type="project" value="UniProtKB-ARBA"/>
</dbReference>
<sequence>MLIDDILGYSQRSYILFLGLVAICIFLKFRYQRRRVRLDVPILRISPLPGKQGEQEDLKAFERNSPEVIQCGYEQYSKKGKNFILRTPHGLCFMVAPRFIEDIRKAPVSHLSAMASNNDVLQVKYTLHPVLDYDWYEFSVIHANLTRNLATNLPEVADQVQSCWNHLLGAPSGAAWTAVHMWPVCLRIVTQTTNRSLFGKEIANSDEFTELSSSLSYVVFGGARIIDQYPGWLRPFILRWRTDVTRCRSTAKRLLGPLLNERIQHMQRINGPGSMGRSKEEENPNDVVQWVLERTPKQQLDDIDLLIARMFHLVVSAVHTSSQTFLDLLYDLALRPDVMEELQQEIYMELTREGGWSMSAFNRMTKLDSFIKESARFRPFDFTLSDGSVIPKGVHVAVPHLALMFDKDIYGPGADRFDAFRFSKLQSETDQKQDFVHCSPNFLHFGYGRSACPGRFFASMEMKLLLCYVLSVYDIRYPAGQPKPQPSWYGWFRTADQSVKLEWRMKESPMFWQPKL</sequence>
<protein>
    <submittedName>
        <fullName evidence="9">Cytochrome P450</fullName>
    </submittedName>
</protein>
<keyword evidence="8" id="KW-1133">Transmembrane helix</keyword>
<dbReference type="InterPro" id="IPR001128">
    <property type="entry name" value="Cyt_P450"/>
</dbReference>
<evidence type="ECO:0000256" key="3">
    <source>
        <dbReference type="ARBA" id="ARBA00022723"/>
    </source>
</evidence>
<keyword evidence="8" id="KW-0812">Transmembrane</keyword>
<dbReference type="InterPro" id="IPR036396">
    <property type="entry name" value="Cyt_P450_sf"/>
</dbReference>
<dbReference type="InterPro" id="IPR002403">
    <property type="entry name" value="Cyt_P450_E_grp-IV"/>
</dbReference>
<dbReference type="PRINTS" id="PR00465">
    <property type="entry name" value="EP450IV"/>
</dbReference>
<dbReference type="PANTHER" id="PTHR46206">
    <property type="entry name" value="CYTOCHROME P450"/>
    <property type="match status" value="1"/>
</dbReference>
<evidence type="ECO:0000313" key="10">
    <source>
        <dbReference type="Proteomes" id="UP000326565"/>
    </source>
</evidence>